<reference evidence="4 5" key="1">
    <citation type="journal article" date="2019" name="Nat. Ecol. Evol.">
        <title>Megaphylogeny resolves global patterns of mushroom evolution.</title>
        <authorList>
            <person name="Varga T."/>
            <person name="Krizsan K."/>
            <person name="Foldi C."/>
            <person name="Dima B."/>
            <person name="Sanchez-Garcia M."/>
            <person name="Sanchez-Ramirez S."/>
            <person name="Szollosi G.J."/>
            <person name="Szarkandi J.G."/>
            <person name="Papp V."/>
            <person name="Albert L."/>
            <person name="Andreopoulos W."/>
            <person name="Angelini C."/>
            <person name="Antonin V."/>
            <person name="Barry K.W."/>
            <person name="Bougher N.L."/>
            <person name="Buchanan P."/>
            <person name="Buyck B."/>
            <person name="Bense V."/>
            <person name="Catcheside P."/>
            <person name="Chovatia M."/>
            <person name="Cooper J."/>
            <person name="Damon W."/>
            <person name="Desjardin D."/>
            <person name="Finy P."/>
            <person name="Geml J."/>
            <person name="Haridas S."/>
            <person name="Hughes K."/>
            <person name="Justo A."/>
            <person name="Karasinski D."/>
            <person name="Kautmanova I."/>
            <person name="Kiss B."/>
            <person name="Kocsube S."/>
            <person name="Kotiranta H."/>
            <person name="LaButti K.M."/>
            <person name="Lechner B.E."/>
            <person name="Liimatainen K."/>
            <person name="Lipzen A."/>
            <person name="Lukacs Z."/>
            <person name="Mihaltcheva S."/>
            <person name="Morgado L.N."/>
            <person name="Niskanen T."/>
            <person name="Noordeloos M.E."/>
            <person name="Ohm R.A."/>
            <person name="Ortiz-Santana B."/>
            <person name="Ovrebo C."/>
            <person name="Racz N."/>
            <person name="Riley R."/>
            <person name="Savchenko A."/>
            <person name="Shiryaev A."/>
            <person name="Soop K."/>
            <person name="Spirin V."/>
            <person name="Szebenyi C."/>
            <person name="Tomsovsky M."/>
            <person name="Tulloss R.E."/>
            <person name="Uehling J."/>
            <person name="Grigoriev I.V."/>
            <person name="Vagvolgyi C."/>
            <person name="Papp T."/>
            <person name="Martin F.M."/>
            <person name="Miettinen O."/>
            <person name="Hibbett D.S."/>
            <person name="Nagy L.G."/>
        </authorList>
    </citation>
    <scope>NUCLEOTIDE SEQUENCE [LARGE SCALE GENOMIC DNA]</scope>
    <source>
        <strain evidence="4 5">CBS 309.79</strain>
    </source>
</reference>
<keyword evidence="2 4" id="KW-0378">Hydrolase</keyword>
<dbReference type="PANTHER" id="PTHR43248:SF2">
    <property type="entry name" value="PROLYL AMINOPEPTIDASE"/>
    <property type="match status" value="1"/>
</dbReference>
<organism evidence="4 5">
    <name type="scientific">Pterulicium gracile</name>
    <dbReference type="NCBI Taxonomy" id="1884261"/>
    <lineage>
        <taxon>Eukaryota</taxon>
        <taxon>Fungi</taxon>
        <taxon>Dikarya</taxon>
        <taxon>Basidiomycota</taxon>
        <taxon>Agaricomycotina</taxon>
        <taxon>Agaricomycetes</taxon>
        <taxon>Agaricomycetidae</taxon>
        <taxon>Agaricales</taxon>
        <taxon>Pleurotineae</taxon>
        <taxon>Pterulaceae</taxon>
        <taxon>Pterulicium</taxon>
    </lineage>
</organism>
<evidence type="ECO:0000313" key="4">
    <source>
        <dbReference type="EMBL" id="TFL02560.1"/>
    </source>
</evidence>
<evidence type="ECO:0000256" key="2">
    <source>
        <dbReference type="ARBA" id="ARBA00022801"/>
    </source>
</evidence>
<dbReference type="Proteomes" id="UP000305067">
    <property type="component" value="Unassembled WGS sequence"/>
</dbReference>
<feature type="domain" description="AB hydrolase-1" evidence="3">
    <location>
        <begin position="68"/>
        <end position="222"/>
    </location>
</feature>
<dbReference type="GO" id="GO:0006508">
    <property type="term" value="P:proteolysis"/>
    <property type="evidence" value="ECO:0007669"/>
    <property type="project" value="InterPro"/>
</dbReference>
<dbReference type="STRING" id="1884261.A0A5C3QP11"/>
<dbReference type="InterPro" id="IPR029058">
    <property type="entry name" value="AB_hydrolase_fold"/>
</dbReference>
<dbReference type="GO" id="GO:0008233">
    <property type="term" value="F:peptidase activity"/>
    <property type="evidence" value="ECO:0007669"/>
    <property type="project" value="InterPro"/>
</dbReference>
<dbReference type="Pfam" id="PF00561">
    <property type="entry name" value="Abhydrolase_1"/>
    <property type="match status" value="1"/>
</dbReference>
<name>A0A5C3QP11_9AGAR</name>
<dbReference type="PANTHER" id="PTHR43248">
    <property type="entry name" value="2-SUCCINYL-6-HYDROXY-2,4-CYCLOHEXADIENE-1-CARBOXYLATE SYNTHASE"/>
    <property type="match status" value="1"/>
</dbReference>
<dbReference type="AlphaFoldDB" id="A0A5C3QP11"/>
<comment type="similarity">
    <text evidence="1">Belongs to the peptidase S33 family.</text>
</comment>
<dbReference type="InterPro" id="IPR002410">
    <property type="entry name" value="Peptidase_S33"/>
</dbReference>
<accession>A0A5C3QP11</accession>
<evidence type="ECO:0000259" key="3">
    <source>
        <dbReference type="Pfam" id="PF00561"/>
    </source>
</evidence>
<gene>
    <name evidence="4" type="ORF">BDV98DRAFT_566022</name>
</gene>
<dbReference type="SUPFAM" id="SSF53474">
    <property type="entry name" value="alpha/beta-Hydrolases"/>
    <property type="match status" value="1"/>
</dbReference>
<sequence>MQIAHDQDAAFSNLETYILTDSIGVIERYFELPLDWNDPSGVKIRVFARNLVPAVDGVVNIKSERPYMLYLQGGPGFQVDVLSYKDIAKVIHETGYQTLWLDVRGTGLSTPVSGELFQCKSDEEVAEYLKHFRADSIVRDCEAIRASLLGPESNWSLLGQSYGGCCSMTYLSLFPKSLKEVFLTGGLVTLADTPDGVYEKTVDRVIQRNKTYYSKYPRDAQRVRRIVDHLASSDVTLPNGGRLTPGRWQQLGIDFGSKDGIDRIHQLVLRASNDLDCFGQLSYWLLSAVQSRQDVDTNPIYAILHEAIYCQGHASNWAAHRAIKNHDELFQWNTVKAKGTDVPLYFYGEMIFPDMFDDYSNLRPLKGAAHILAQYEQWGKLYDLEQLAKNTVPVTAATYFDDMYVDFGLAQETAASIGNLEQYITNQYFHGGLRNDPEHILGKLFEIAKRERN</sequence>
<keyword evidence="5" id="KW-1185">Reference proteome</keyword>
<protein>
    <submittedName>
        <fullName evidence="4">Alpha/beta-hydrolase</fullName>
    </submittedName>
</protein>
<dbReference type="PRINTS" id="PR00793">
    <property type="entry name" value="PROAMNOPTASE"/>
</dbReference>
<dbReference type="OrthoDB" id="1898734at2759"/>
<dbReference type="EMBL" id="ML178822">
    <property type="protein sequence ID" value="TFL02560.1"/>
    <property type="molecule type" value="Genomic_DNA"/>
</dbReference>
<dbReference type="InterPro" id="IPR051601">
    <property type="entry name" value="Serine_prot/Carboxylest_S33"/>
</dbReference>
<evidence type="ECO:0000256" key="1">
    <source>
        <dbReference type="ARBA" id="ARBA00010088"/>
    </source>
</evidence>
<evidence type="ECO:0000313" key="5">
    <source>
        <dbReference type="Proteomes" id="UP000305067"/>
    </source>
</evidence>
<proteinExistence type="inferred from homology"/>
<dbReference type="InterPro" id="IPR000073">
    <property type="entry name" value="AB_hydrolase_1"/>
</dbReference>
<dbReference type="Gene3D" id="3.40.50.1820">
    <property type="entry name" value="alpha/beta hydrolase"/>
    <property type="match status" value="1"/>
</dbReference>